<dbReference type="Proteomes" id="UP000059574">
    <property type="component" value="Chromosome"/>
</dbReference>
<dbReference type="SUPFAM" id="SSF53271">
    <property type="entry name" value="PRTase-like"/>
    <property type="match status" value="1"/>
</dbReference>
<accession>A0A0S2LXW0</accession>
<reference evidence="4 5" key="2">
    <citation type="journal article" date="2016" name="J. Biotechnol.">
        <title>Complete genome sequence of Arthrobacter alpinus ERGS4:06, a yellow pigmented bacterium tolerant to cold and radiations isolated from Sikkim Himalaya.</title>
        <authorList>
            <person name="Kumar R."/>
            <person name="Singh D."/>
            <person name="Swarnkar M.K."/>
            <person name="Singh A.K."/>
            <person name="Kumar S."/>
        </authorList>
    </citation>
    <scope>NUCLEOTIDE SEQUENCE [LARGE SCALE GENOMIC DNA]</scope>
    <source>
        <strain evidence="4 5">ERGS4:06</strain>
    </source>
</reference>
<evidence type="ECO:0000313" key="4">
    <source>
        <dbReference type="EMBL" id="ALO66290.1"/>
    </source>
</evidence>
<evidence type="ECO:0000256" key="1">
    <source>
        <dbReference type="ARBA" id="ARBA00008007"/>
    </source>
</evidence>
<dbReference type="PANTHER" id="PTHR47505:SF1">
    <property type="entry name" value="DNA UTILIZATION PROTEIN YHGH"/>
    <property type="match status" value="1"/>
</dbReference>
<dbReference type="InterPro" id="IPR029057">
    <property type="entry name" value="PRTase-like"/>
</dbReference>
<dbReference type="AlphaFoldDB" id="A0A0S2LXW0"/>
<evidence type="ECO:0000259" key="3">
    <source>
        <dbReference type="Pfam" id="PF00156"/>
    </source>
</evidence>
<reference evidence="5" key="1">
    <citation type="submission" date="2015-11" db="EMBL/GenBank/DDBJ databases">
        <authorList>
            <person name="Kumar R."/>
            <person name="Singh D."/>
            <person name="Swarnkar M.K."/>
            <person name="Singh A.K."/>
            <person name="Kumar S."/>
        </authorList>
    </citation>
    <scope>NUCLEOTIDE SEQUENCE [LARGE SCALE GENOMIC DNA]</scope>
    <source>
        <strain evidence="5">ERGS4:06</strain>
    </source>
</reference>
<name>A0A0S2LXW0_9MICC</name>
<dbReference type="Gene3D" id="3.40.50.2020">
    <property type="match status" value="1"/>
</dbReference>
<dbReference type="OrthoDB" id="5244859at2"/>
<dbReference type="InterPro" id="IPR000836">
    <property type="entry name" value="PRTase_dom"/>
</dbReference>
<feature type="region of interest" description="Disordered" evidence="2">
    <location>
        <begin position="1"/>
        <end position="20"/>
    </location>
</feature>
<feature type="domain" description="Phosphoribosyltransferase" evidence="3">
    <location>
        <begin position="241"/>
        <end position="301"/>
    </location>
</feature>
<dbReference type="InterPro" id="IPR051910">
    <property type="entry name" value="ComF/GntX_DNA_util-trans"/>
</dbReference>
<gene>
    <name evidence="4" type="ORF">AS189_07060</name>
</gene>
<dbReference type="Pfam" id="PF00156">
    <property type="entry name" value="Pribosyltran"/>
    <property type="match status" value="1"/>
</dbReference>
<dbReference type="EMBL" id="CP013200">
    <property type="protein sequence ID" value="ALO66290.1"/>
    <property type="molecule type" value="Genomic_DNA"/>
</dbReference>
<dbReference type="PANTHER" id="PTHR47505">
    <property type="entry name" value="DNA UTILIZATION PROTEIN YHGH"/>
    <property type="match status" value="1"/>
</dbReference>
<protein>
    <recommendedName>
        <fullName evidence="3">Phosphoribosyltransferase domain-containing protein</fullName>
    </recommendedName>
</protein>
<comment type="similarity">
    <text evidence="1">Belongs to the ComF/GntX family.</text>
</comment>
<evidence type="ECO:0000313" key="5">
    <source>
        <dbReference type="Proteomes" id="UP000059574"/>
    </source>
</evidence>
<sequence length="313" mass="33466">MLGTMDAIEGTDGTDNTEGADYTEATDAQELGAGQAGRHRGHPRALWLRASLWCAAAWRDFLYLVMPADCVVCGAEDHTLCPECSAALRQQTAAPFRAEHSADALVGVAGNSLLPVIAAGEYRDALSQAILGFKNHGRTELGPPLARCLARALLLLNSSSCTEQPPTSELLLLVPIPSTGSGWRRRGYDPVALILRAVTREARLPSGMELVPLLRIKAKLPWHTTNQKGLGRAARRRNVRNTMAIAGKTLKNFRLKANPSGQSVILIDDVLTTGSTLREAAKTLENAGFCVRAAVVLAAARAPSPNTESTTEE</sequence>
<proteinExistence type="inferred from homology"/>
<evidence type="ECO:0000256" key="2">
    <source>
        <dbReference type="SAM" id="MobiDB-lite"/>
    </source>
</evidence>
<organism evidence="4 5">
    <name type="scientific">Arthrobacter alpinus</name>
    <dbReference type="NCBI Taxonomy" id="656366"/>
    <lineage>
        <taxon>Bacteria</taxon>
        <taxon>Bacillati</taxon>
        <taxon>Actinomycetota</taxon>
        <taxon>Actinomycetes</taxon>
        <taxon>Micrococcales</taxon>
        <taxon>Micrococcaceae</taxon>
        <taxon>Arthrobacter</taxon>
    </lineage>
</organism>
<dbReference type="CDD" id="cd06223">
    <property type="entry name" value="PRTases_typeI"/>
    <property type="match status" value="1"/>
</dbReference>